<dbReference type="InterPro" id="IPR003661">
    <property type="entry name" value="HisK_dim/P_dom"/>
</dbReference>
<dbReference type="InterPro" id="IPR004358">
    <property type="entry name" value="Sig_transdc_His_kin-like_C"/>
</dbReference>
<proteinExistence type="predicted"/>
<evidence type="ECO:0000313" key="10">
    <source>
        <dbReference type="Proteomes" id="UP000594464"/>
    </source>
</evidence>
<protein>
    <recommendedName>
        <fullName evidence="2">histidine kinase</fullName>
        <ecNumber evidence="2">2.7.13.3</ecNumber>
    </recommendedName>
</protein>
<organism evidence="9 10">
    <name type="scientific">Candidatus Nitrohelix vancouverensis</name>
    <dbReference type="NCBI Taxonomy" id="2705534"/>
    <lineage>
        <taxon>Bacteria</taxon>
        <taxon>Pseudomonadati</taxon>
        <taxon>Nitrospinota/Tectimicrobiota group</taxon>
        <taxon>Nitrospinota</taxon>
        <taxon>Nitrospinia</taxon>
        <taxon>Nitrospinales</taxon>
        <taxon>Nitrospinaceae</taxon>
        <taxon>Candidatus Nitrohelix</taxon>
    </lineage>
</organism>
<keyword evidence="6" id="KW-0812">Transmembrane</keyword>
<dbReference type="SUPFAM" id="SSF55874">
    <property type="entry name" value="ATPase domain of HSP90 chaperone/DNA topoisomerase II/histidine kinase"/>
    <property type="match status" value="1"/>
</dbReference>
<dbReference type="Pfam" id="PF00072">
    <property type="entry name" value="Response_reg"/>
    <property type="match status" value="1"/>
</dbReference>
<dbReference type="SMART" id="SM00387">
    <property type="entry name" value="HATPase_c"/>
    <property type="match status" value="1"/>
</dbReference>
<dbReference type="SUPFAM" id="SSF52172">
    <property type="entry name" value="CheY-like"/>
    <property type="match status" value="1"/>
</dbReference>
<dbReference type="Pfam" id="PF00512">
    <property type="entry name" value="HisKA"/>
    <property type="match status" value="1"/>
</dbReference>
<evidence type="ECO:0000313" key="9">
    <source>
        <dbReference type="EMBL" id="QPJ64319.1"/>
    </source>
</evidence>
<dbReference type="InterPro" id="IPR003594">
    <property type="entry name" value="HATPase_dom"/>
</dbReference>
<sequence length="544" mass="61356">MSVITIWKPFYWYEGFLKLATGVVSLVTAVLVWPLLKQALKLPSSAELKLVNATLQMEVDKRKEAEKIAIRAKEEAEEANLAKSIFLANMSHEIRTPLNAVLGYSQMLLRQSDMAANVKDAIKTIDTSGKNLLTMINEILDLSKIEAGKMELNVSAFDLKELLDHVSRLFEPRCKEKKLQWNAKGFDDSVVVYGDEVKLQQILINLLGNAVKFTDSGEIKFFVTPLKDNQYQFNIIDTGQGIPVQAQEKIFNAFQQDKAGEQKGGTGLGLAIAKKQLELMGSDLFLKSETDSGAEFYFTLTLPPAAKDTTVTRVSPIVDSRTILHLSPGQKVKALIVDDIENNRQLLSQMLMNIGAETVVAVNGKDGIEKVKEHQPDIIFMDMRMPVMNGEDAIQEIHKEFGKDRFKIVSLTADIIGKNRDYYLSIGCHEHMSKPIQDNEVYRCIGKLLNVDFVYENEDPPSQEEATEEKEFDPAQFYAPENLQSRLIQMAGLCNVTELEIILKEMEQTEEVSELLVEHLRELNKTYDFDEIIKVMERVPNTKG</sequence>
<dbReference type="InterPro" id="IPR036097">
    <property type="entry name" value="HisK_dim/P_sf"/>
</dbReference>
<dbReference type="InterPro" id="IPR001789">
    <property type="entry name" value="Sig_transdc_resp-reg_receiver"/>
</dbReference>
<dbReference type="SMART" id="SM00388">
    <property type="entry name" value="HisKA"/>
    <property type="match status" value="1"/>
</dbReference>
<dbReference type="EMBL" id="CP048620">
    <property type="protein sequence ID" value="QPJ64319.1"/>
    <property type="molecule type" value="Genomic_DNA"/>
</dbReference>
<dbReference type="Gene3D" id="3.30.565.10">
    <property type="entry name" value="Histidine kinase-like ATPase, C-terminal domain"/>
    <property type="match status" value="1"/>
</dbReference>
<dbReference type="Gene3D" id="1.10.287.130">
    <property type="match status" value="1"/>
</dbReference>
<dbReference type="CDD" id="cd00082">
    <property type="entry name" value="HisKA"/>
    <property type="match status" value="1"/>
</dbReference>
<dbReference type="CDD" id="cd17546">
    <property type="entry name" value="REC_hyHK_CKI1_RcsC-like"/>
    <property type="match status" value="1"/>
</dbReference>
<reference evidence="10" key="1">
    <citation type="submission" date="2020-02" db="EMBL/GenBank/DDBJ databases">
        <title>Genomic and physiological characterization of two novel Nitrospinaceae genera.</title>
        <authorList>
            <person name="Mueller A.J."/>
            <person name="Jung M.-Y."/>
            <person name="Strachan C.R."/>
            <person name="Herbold C.W."/>
            <person name="Kirkegaard R.H."/>
            <person name="Daims H."/>
        </authorList>
    </citation>
    <scope>NUCLEOTIDE SEQUENCE [LARGE SCALE GENOMIC DNA]</scope>
</reference>
<keyword evidence="6" id="KW-0472">Membrane</keyword>
<evidence type="ECO:0000256" key="2">
    <source>
        <dbReference type="ARBA" id="ARBA00012438"/>
    </source>
</evidence>
<dbReference type="Pfam" id="PF02518">
    <property type="entry name" value="HATPase_c"/>
    <property type="match status" value="1"/>
</dbReference>
<feature type="transmembrane region" description="Helical" evidence="6">
    <location>
        <begin position="16"/>
        <end position="36"/>
    </location>
</feature>
<dbReference type="PROSITE" id="PS50110">
    <property type="entry name" value="RESPONSE_REGULATORY"/>
    <property type="match status" value="1"/>
</dbReference>
<evidence type="ECO:0000256" key="3">
    <source>
        <dbReference type="ARBA" id="ARBA00022553"/>
    </source>
</evidence>
<dbReference type="SMART" id="SM00448">
    <property type="entry name" value="REC"/>
    <property type="match status" value="1"/>
</dbReference>
<evidence type="ECO:0000256" key="5">
    <source>
        <dbReference type="PROSITE-ProRule" id="PRU00169"/>
    </source>
</evidence>
<dbReference type="InterPro" id="IPR036890">
    <property type="entry name" value="HATPase_C_sf"/>
</dbReference>
<dbReference type="AlphaFoldDB" id="A0A7T0C0I8"/>
<name>A0A7T0C0I8_9BACT</name>
<dbReference type="PANTHER" id="PTHR45339:SF1">
    <property type="entry name" value="HYBRID SIGNAL TRANSDUCTION HISTIDINE KINASE J"/>
    <property type="match status" value="1"/>
</dbReference>
<dbReference type="GO" id="GO:0000155">
    <property type="term" value="F:phosphorelay sensor kinase activity"/>
    <property type="evidence" value="ECO:0007669"/>
    <property type="project" value="InterPro"/>
</dbReference>
<feature type="modified residue" description="4-aspartylphosphate" evidence="5">
    <location>
        <position position="382"/>
    </location>
</feature>
<dbReference type="PANTHER" id="PTHR45339">
    <property type="entry name" value="HYBRID SIGNAL TRANSDUCTION HISTIDINE KINASE J"/>
    <property type="match status" value="1"/>
</dbReference>
<dbReference type="EC" id="2.7.13.3" evidence="2"/>
<dbReference type="Gene3D" id="3.40.50.2300">
    <property type="match status" value="1"/>
</dbReference>
<accession>A0A7T0C0I8</accession>
<dbReference type="PRINTS" id="PR00344">
    <property type="entry name" value="BCTRLSENSOR"/>
</dbReference>
<gene>
    <name evidence="9" type="ORF">G3M78_02465</name>
</gene>
<dbReference type="KEGG" id="nva:G3M78_02465"/>
<dbReference type="PROSITE" id="PS50109">
    <property type="entry name" value="HIS_KIN"/>
    <property type="match status" value="1"/>
</dbReference>
<feature type="domain" description="Response regulatory" evidence="8">
    <location>
        <begin position="333"/>
        <end position="449"/>
    </location>
</feature>
<dbReference type="InterPro" id="IPR011006">
    <property type="entry name" value="CheY-like_superfamily"/>
</dbReference>
<evidence type="ECO:0000259" key="7">
    <source>
        <dbReference type="PROSITE" id="PS50109"/>
    </source>
</evidence>
<evidence type="ECO:0000259" key="8">
    <source>
        <dbReference type="PROSITE" id="PS50110"/>
    </source>
</evidence>
<comment type="catalytic activity">
    <reaction evidence="1">
        <text>ATP + protein L-histidine = ADP + protein N-phospho-L-histidine.</text>
        <dbReference type="EC" id="2.7.13.3"/>
    </reaction>
</comment>
<evidence type="ECO:0000256" key="4">
    <source>
        <dbReference type="ARBA" id="ARBA00023012"/>
    </source>
</evidence>
<evidence type="ECO:0000256" key="6">
    <source>
        <dbReference type="SAM" id="Phobius"/>
    </source>
</evidence>
<dbReference type="Proteomes" id="UP000594464">
    <property type="component" value="Chromosome"/>
</dbReference>
<evidence type="ECO:0000256" key="1">
    <source>
        <dbReference type="ARBA" id="ARBA00000085"/>
    </source>
</evidence>
<dbReference type="InterPro" id="IPR005467">
    <property type="entry name" value="His_kinase_dom"/>
</dbReference>
<feature type="domain" description="Histidine kinase" evidence="7">
    <location>
        <begin position="89"/>
        <end position="304"/>
    </location>
</feature>
<keyword evidence="3 5" id="KW-0597">Phosphoprotein</keyword>
<keyword evidence="6" id="KW-1133">Transmembrane helix</keyword>
<dbReference type="SUPFAM" id="SSF47384">
    <property type="entry name" value="Homodimeric domain of signal transducing histidine kinase"/>
    <property type="match status" value="1"/>
</dbReference>
<keyword evidence="4" id="KW-0902">Two-component regulatory system</keyword>